<dbReference type="GO" id="GO:0003677">
    <property type="term" value="F:DNA binding"/>
    <property type="evidence" value="ECO:0007669"/>
    <property type="project" value="UniProtKB-KW"/>
</dbReference>
<dbReference type="Gene3D" id="3.40.50.2300">
    <property type="match status" value="1"/>
</dbReference>
<evidence type="ECO:0000313" key="8">
    <source>
        <dbReference type="EMBL" id="RAW01009.1"/>
    </source>
</evidence>
<gene>
    <name evidence="8" type="ORF">DQQ10_12310</name>
</gene>
<name>A0A364Y2T7_9BACT</name>
<protein>
    <submittedName>
        <fullName evidence="8">DNA-binding response regulator</fullName>
    </submittedName>
</protein>
<dbReference type="EMBL" id="QMFY01000005">
    <property type="protein sequence ID" value="RAW01009.1"/>
    <property type="molecule type" value="Genomic_DNA"/>
</dbReference>
<dbReference type="PANTHER" id="PTHR43214">
    <property type="entry name" value="TWO-COMPONENT RESPONSE REGULATOR"/>
    <property type="match status" value="1"/>
</dbReference>
<dbReference type="SMART" id="SM00421">
    <property type="entry name" value="HTH_LUXR"/>
    <property type="match status" value="1"/>
</dbReference>
<dbReference type="SUPFAM" id="SSF52172">
    <property type="entry name" value="CheY-like"/>
    <property type="match status" value="1"/>
</dbReference>
<feature type="modified residue" description="4-aspartylphosphate" evidence="5">
    <location>
        <position position="56"/>
    </location>
</feature>
<keyword evidence="9" id="KW-1185">Reference proteome</keyword>
<dbReference type="Proteomes" id="UP000251889">
    <property type="component" value="Unassembled WGS sequence"/>
</dbReference>
<evidence type="ECO:0000259" key="6">
    <source>
        <dbReference type="PROSITE" id="PS50043"/>
    </source>
</evidence>
<feature type="domain" description="HTH luxR-type" evidence="6">
    <location>
        <begin position="148"/>
        <end position="213"/>
    </location>
</feature>
<dbReference type="InterPro" id="IPR016032">
    <property type="entry name" value="Sig_transdc_resp-reg_C-effctor"/>
</dbReference>
<dbReference type="Pfam" id="PF00072">
    <property type="entry name" value="Response_reg"/>
    <property type="match status" value="1"/>
</dbReference>
<evidence type="ECO:0000313" key="9">
    <source>
        <dbReference type="Proteomes" id="UP000251889"/>
    </source>
</evidence>
<dbReference type="GO" id="GO:0006355">
    <property type="term" value="P:regulation of DNA-templated transcription"/>
    <property type="evidence" value="ECO:0007669"/>
    <property type="project" value="InterPro"/>
</dbReference>
<dbReference type="InterPro" id="IPR039420">
    <property type="entry name" value="WalR-like"/>
</dbReference>
<keyword evidence="3 8" id="KW-0238">DNA-binding</keyword>
<dbReference type="RefSeq" id="WP_112747164.1">
    <property type="nucleotide sequence ID" value="NZ_QMFY01000005.1"/>
</dbReference>
<dbReference type="InterPro" id="IPR000792">
    <property type="entry name" value="Tscrpt_reg_LuxR_C"/>
</dbReference>
<sequence length="215" mass="24395">MAKHKILIADDHAMVRDGVKNLVKQNKDYTVVGEASTGKEALDQYESLKPDLLILDISMPDMNGMDVSKEILSHDPTANILILSMYDDDDYISRCLEFGVKGYVVKNESSSELDYAIKSILQGKNYFSRQAQDVIFRKYSQNVSKKKQREDLIKLTNREIEIIKLIADGLTSQEMADKLFISPRTVETHRANLMKKVGVKNAIELVKKAQQLDLI</sequence>
<dbReference type="PROSITE" id="PS50110">
    <property type="entry name" value="RESPONSE_REGULATORY"/>
    <property type="match status" value="1"/>
</dbReference>
<evidence type="ECO:0000256" key="1">
    <source>
        <dbReference type="ARBA" id="ARBA00022553"/>
    </source>
</evidence>
<evidence type="ECO:0000259" key="7">
    <source>
        <dbReference type="PROSITE" id="PS50110"/>
    </source>
</evidence>
<feature type="domain" description="Response regulatory" evidence="7">
    <location>
        <begin position="5"/>
        <end position="121"/>
    </location>
</feature>
<dbReference type="Pfam" id="PF00196">
    <property type="entry name" value="GerE"/>
    <property type="match status" value="1"/>
</dbReference>
<comment type="caution">
    <text evidence="8">The sequence shown here is derived from an EMBL/GenBank/DDBJ whole genome shotgun (WGS) entry which is preliminary data.</text>
</comment>
<proteinExistence type="predicted"/>
<dbReference type="SUPFAM" id="SSF46894">
    <property type="entry name" value="C-terminal effector domain of the bipartite response regulators"/>
    <property type="match status" value="1"/>
</dbReference>
<dbReference type="InterPro" id="IPR011006">
    <property type="entry name" value="CheY-like_superfamily"/>
</dbReference>
<evidence type="ECO:0000256" key="3">
    <source>
        <dbReference type="ARBA" id="ARBA00023125"/>
    </source>
</evidence>
<keyword evidence="1 5" id="KW-0597">Phosphoprotein</keyword>
<reference evidence="8 9" key="1">
    <citation type="submission" date="2018-06" db="EMBL/GenBank/DDBJ databases">
        <title>Chryseolinea flavus sp. nov., a member of the phylum Bacteroidetes isolated from soil.</title>
        <authorList>
            <person name="Li Y."/>
            <person name="Wang J."/>
        </authorList>
    </citation>
    <scope>NUCLEOTIDE SEQUENCE [LARGE SCALE GENOMIC DNA]</scope>
    <source>
        <strain evidence="8 9">SDU1-6</strain>
    </source>
</reference>
<accession>A0A364Y2T7</accession>
<evidence type="ECO:0000256" key="2">
    <source>
        <dbReference type="ARBA" id="ARBA00023015"/>
    </source>
</evidence>
<dbReference type="OrthoDB" id="9797341at2"/>
<dbReference type="InterPro" id="IPR058245">
    <property type="entry name" value="NreC/VraR/RcsB-like_REC"/>
</dbReference>
<evidence type="ECO:0000256" key="5">
    <source>
        <dbReference type="PROSITE-ProRule" id="PRU00169"/>
    </source>
</evidence>
<keyword evidence="2" id="KW-0805">Transcription regulation</keyword>
<dbReference type="InterPro" id="IPR001789">
    <property type="entry name" value="Sig_transdc_resp-reg_receiver"/>
</dbReference>
<dbReference type="SMART" id="SM00448">
    <property type="entry name" value="REC"/>
    <property type="match status" value="1"/>
</dbReference>
<keyword evidence="4" id="KW-0804">Transcription</keyword>
<dbReference type="CDD" id="cd17535">
    <property type="entry name" value="REC_NarL-like"/>
    <property type="match status" value="1"/>
</dbReference>
<dbReference type="PRINTS" id="PR00038">
    <property type="entry name" value="HTHLUXR"/>
</dbReference>
<dbReference type="GO" id="GO:0000160">
    <property type="term" value="P:phosphorelay signal transduction system"/>
    <property type="evidence" value="ECO:0007669"/>
    <property type="project" value="InterPro"/>
</dbReference>
<evidence type="ECO:0000256" key="4">
    <source>
        <dbReference type="ARBA" id="ARBA00023163"/>
    </source>
</evidence>
<dbReference type="AlphaFoldDB" id="A0A364Y2T7"/>
<dbReference type="CDD" id="cd06170">
    <property type="entry name" value="LuxR_C_like"/>
    <property type="match status" value="1"/>
</dbReference>
<organism evidence="8 9">
    <name type="scientific">Pseudochryseolinea flava</name>
    <dbReference type="NCBI Taxonomy" id="2059302"/>
    <lineage>
        <taxon>Bacteria</taxon>
        <taxon>Pseudomonadati</taxon>
        <taxon>Bacteroidota</taxon>
        <taxon>Cytophagia</taxon>
        <taxon>Cytophagales</taxon>
        <taxon>Fulvivirgaceae</taxon>
        <taxon>Pseudochryseolinea</taxon>
    </lineage>
</organism>
<dbReference type="PROSITE" id="PS50043">
    <property type="entry name" value="HTH_LUXR_2"/>
    <property type="match status" value="1"/>
</dbReference>
<dbReference type="PANTHER" id="PTHR43214:SF41">
    <property type="entry name" value="NITRATE_NITRITE RESPONSE REGULATOR PROTEIN NARP"/>
    <property type="match status" value="1"/>
</dbReference>